<dbReference type="GO" id="GO:0035036">
    <property type="term" value="P:sperm-egg recognition"/>
    <property type="evidence" value="ECO:0007669"/>
    <property type="project" value="Ensembl"/>
</dbReference>
<name>A0A8C6RA48_NANGA</name>
<evidence type="ECO:0000256" key="3">
    <source>
        <dbReference type="ARBA" id="ARBA00022989"/>
    </source>
</evidence>
<dbReference type="InterPro" id="IPR058842">
    <property type="entry name" value="DCST1_C"/>
</dbReference>
<feature type="compositionally biased region" description="Low complexity" evidence="5">
    <location>
        <begin position="668"/>
        <end position="678"/>
    </location>
</feature>
<dbReference type="Pfam" id="PF26037">
    <property type="entry name" value="zf-RING_DCST1_C"/>
    <property type="match status" value="1"/>
</dbReference>
<accession>A0A8C6RA48</accession>
<feature type="transmembrane region" description="Helical" evidence="6">
    <location>
        <begin position="308"/>
        <end position="328"/>
    </location>
</feature>
<dbReference type="GO" id="GO:0007342">
    <property type="term" value="P:fusion of sperm to egg plasma membrane involved in single fertilization"/>
    <property type="evidence" value="ECO:0007669"/>
    <property type="project" value="Ensembl"/>
</dbReference>
<evidence type="ECO:0000256" key="5">
    <source>
        <dbReference type="SAM" id="MobiDB-lite"/>
    </source>
</evidence>
<keyword evidence="3 6" id="KW-1133">Transmembrane helix</keyword>
<dbReference type="Proteomes" id="UP000694381">
    <property type="component" value="Unassembled WGS sequence"/>
</dbReference>
<comment type="subcellular location">
    <subcellularLocation>
        <location evidence="1">Membrane</location>
        <topology evidence="1">Multi-pass membrane protein</topology>
    </subcellularLocation>
</comment>
<feature type="transmembrane region" description="Helical" evidence="6">
    <location>
        <begin position="485"/>
        <end position="506"/>
    </location>
</feature>
<proteinExistence type="predicted"/>
<dbReference type="PANTHER" id="PTHR21041:SF6">
    <property type="entry name" value="DC-STAMP DOMAIN-CONTAINING PROTEIN 2"/>
    <property type="match status" value="1"/>
</dbReference>
<keyword evidence="4 6" id="KW-0472">Membrane</keyword>
<evidence type="ECO:0000259" key="8">
    <source>
        <dbReference type="Pfam" id="PF26037"/>
    </source>
</evidence>
<evidence type="ECO:0000259" key="7">
    <source>
        <dbReference type="Pfam" id="PF07782"/>
    </source>
</evidence>
<dbReference type="GeneTree" id="ENSGT00940000153269"/>
<reference evidence="9" key="2">
    <citation type="submission" date="2025-09" db="UniProtKB">
        <authorList>
            <consortium name="Ensembl"/>
        </authorList>
    </citation>
    <scope>IDENTIFICATION</scope>
</reference>
<dbReference type="InterPro" id="IPR012858">
    <property type="entry name" value="DC_STAMP-like"/>
</dbReference>
<dbReference type="Ensembl" id="ENSNGAT00000020317.1">
    <property type="protein sequence ID" value="ENSNGAP00000014721.1"/>
    <property type="gene ID" value="ENSNGAG00000015947.1"/>
</dbReference>
<dbReference type="InterPro" id="IPR051856">
    <property type="entry name" value="CSR-E3_Ligase_Protein"/>
</dbReference>
<dbReference type="GO" id="GO:0016020">
    <property type="term" value="C:membrane"/>
    <property type="evidence" value="ECO:0007669"/>
    <property type="project" value="UniProtKB-SubCell"/>
</dbReference>
<feature type="transmembrane region" description="Helical" evidence="6">
    <location>
        <begin position="389"/>
        <end position="411"/>
    </location>
</feature>
<evidence type="ECO:0000256" key="2">
    <source>
        <dbReference type="ARBA" id="ARBA00022692"/>
    </source>
</evidence>
<evidence type="ECO:0000256" key="6">
    <source>
        <dbReference type="SAM" id="Phobius"/>
    </source>
</evidence>
<gene>
    <name evidence="9" type="primary">Dcst2</name>
</gene>
<dbReference type="PANTHER" id="PTHR21041">
    <property type="entry name" value="DENDRITIC CELL-SPECIFIC TRANSMEMBRANE PROTEIN"/>
    <property type="match status" value="1"/>
</dbReference>
<feature type="transmembrane region" description="Helical" evidence="6">
    <location>
        <begin position="12"/>
        <end position="31"/>
    </location>
</feature>
<feature type="transmembrane region" description="Helical" evidence="6">
    <location>
        <begin position="37"/>
        <end position="61"/>
    </location>
</feature>
<dbReference type="OMA" id="DAKDNCM"/>
<dbReference type="AlphaFoldDB" id="A0A8C6RA48"/>
<organism evidence="9 10">
    <name type="scientific">Nannospalax galili</name>
    <name type="common">Northern Israeli blind subterranean mole rat</name>
    <name type="synonym">Spalax galili</name>
    <dbReference type="NCBI Taxonomy" id="1026970"/>
    <lineage>
        <taxon>Eukaryota</taxon>
        <taxon>Metazoa</taxon>
        <taxon>Chordata</taxon>
        <taxon>Craniata</taxon>
        <taxon>Vertebrata</taxon>
        <taxon>Euteleostomi</taxon>
        <taxon>Mammalia</taxon>
        <taxon>Eutheria</taxon>
        <taxon>Euarchontoglires</taxon>
        <taxon>Glires</taxon>
        <taxon>Rodentia</taxon>
        <taxon>Myomorpha</taxon>
        <taxon>Muroidea</taxon>
        <taxon>Spalacidae</taxon>
        <taxon>Spalacinae</taxon>
        <taxon>Nannospalax</taxon>
    </lineage>
</organism>
<evidence type="ECO:0000256" key="1">
    <source>
        <dbReference type="ARBA" id="ARBA00004141"/>
    </source>
</evidence>
<reference evidence="9" key="1">
    <citation type="submission" date="2025-08" db="UniProtKB">
        <authorList>
            <consortium name="Ensembl"/>
        </authorList>
    </citation>
    <scope>IDENTIFICATION</scope>
</reference>
<evidence type="ECO:0000313" key="10">
    <source>
        <dbReference type="Proteomes" id="UP000694381"/>
    </source>
</evidence>
<sequence>REEEPSMARAVVRSVGGFTLGLSLATAYGLLELLVEGHSPWGCLVATITLAAFLSLGMGFSRQIRATILLMLPQVFSRQGRMLLLVAAFGLVLQGPCTNTLRNFTRASEAVACGAELALNQTAEVLEQAKQPLVSALTKIKAIAQRAKVVADRVRKFFRSIMDGVRHVALRNVWYWLLHVGDVCNSELGNPYMKCTGVFDDAKDNCMKIMSQFYHLCYVIMPFKLVLCGLANLVQVFCVIPKYIQPFLRKTISTPVMKLIDRVRREFEFNMTATYYFSVDLNASRSLSQVALDLHEAVGMKLHSAREVLALMGYTTPLLLALLYLQALCYRYRYLNWDNFDNIYITSRFLRMEAVRSIAGLPTVLPLSAHEARCYIQPGSIFLSRREQIFYILETFALVRHLLLMMLLVFLDYAVFWVLDLAQYHLQGEIVARSPVLLSITVEGTGYSGNIYRDLVSAFDILQQGNISVLSRRCLLHPSEPDTTGYIVIGTMYGLCFFVTLFGSYVSRLRRVICASYYPSREQERIVYLYNILLSHRTNILATVHRAVKRRAADQGRMNVLQVLAIRCPFLSPFLSPFVLHQSYCLGCGQPEDKGDVGNFVSCSTPGCKGFYCHSCFRLLDNTCSVCASPLSYQGHLDLELDSSDEEGPQLWLAAARRRAPEQELKLRQQLQEALGRSLSERSSPESRAGSSDQDKEKG</sequence>
<feature type="domain" description="Dendritic cell-specific transmembrane protein-like" evidence="7">
    <location>
        <begin position="340"/>
        <end position="530"/>
    </location>
</feature>
<keyword evidence="10" id="KW-1185">Reference proteome</keyword>
<feature type="domain" description="E3 ubiquitin-protein ligase DCST1-like C-terminal" evidence="8">
    <location>
        <begin position="584"/>
        <end position="630"/>
    </location>
</feature>
<evidence type="ECO:0000256" key="4">
    <source>
        <dbReference type="ARBA" id="ARBA00023136"/>
    </source>
</evidence>
<protein>
    <submittedName>
        <fullName evidence="9">DC-STAMP domain containing 2</fullName>
    </submittedName>
</protein>
<keyword evidence="2 6" id="KW-0812">Transmembrane</keyword>
<dbReference type="Pfam" id="PF07782">
    <property type="entry name" value="DC_STAMP"/>
    <property type="match status" value="1"/>
</dbReference>
<feature type="region of interest" description="Disordered" evidence="5">
    <location>
        <begin position="665"/>
        <end position="699"/>
    </location>
</feature>
<evidence type="ECO:0000313" key="9">
    <source>
        <dbReference type="Ensembl" id="ENSNGAP00000014721.1"/>
    </source>
</evidence>
<dbReference type="Pfam" id="PF26039">
    <property type="entry name" value="Dcst2"/>
    <property type="match status" value="1"/>
</dbReference>
<feature type="transmembrane region" description="Helical" evidence="6">
    <location>
        <begin position="213"/>
        <end position="240"/>
    </location>
</feature>